<dbReference type="Proteomes" id="UP000799755">
    <property type="component" value="Unassembled WGS sequence"/>
</dbReference>
<comment type="caution">
    <text evidence="1">The sequence shown here is derived from an EMBL/GenBank/DDBJ whole genome shotgun (WGS) entry which is preliminary data.</text>
</comment>
<protein>
    <submittedName>
        <fullName evidence="1">Uncharacterized protein</fullName>
    </submittedName>
</protein>
<dbReference type="EMBL" id="MU003509">
    <property type="protein sequence ID" value="KAF2469946.1"/>
    <property type="molecule type" value="Genomic_DNA"/>
</dbReference>
<organism evidence="1 2">
    <name type="scientific">Lindgomyces ingoldianus</name>
    <dbReference type="NCBI Taxonomy" id="673940"/>
    <lineage>
        <taxon>Eukaryota</taxon>
        <taxon>Fungi</taxon>
        <taxon>Dikarya</taxon>
        <taxon>Ascomycota</taxon>
        <taxon>Pezizomycotina</taxon>
        <taxon>Dothideomycetes</taxon>
        <taxon>Pleosporomycetidae</taxon>
        <taxon>Pleosporales</taxon>
        <taxon>Lindgomycetaceae</taxon>
        <taxon>Lindgomyces</taxon>
    </lineage>
</organism>
<reference evidence="1" key="1">
    <citation type="journal article" date="2020" name="Stud. Mycol.">
        <title>101 Dothideomycetes genomes: a test case for predicting lifestyles and emergence of pathogens.</title>
        <authorList>
            <person name="Haridas S."/>
            <person name="Albert R."/>
            <person name="Binder M."/>
            <person name="Bloem J."/>
            <person name="Labutti K."/>
            <person name="Salamov A."/>
            <person name="Andreopoulos B."/>
            <person name="Baker S."/>
            <person name="Barry K."/>
            <person name="Bills G."/>
            <person name="Bluhm B."/>
            <person name="Cannon C."/>
            <person name="Castanera R."/>
            <person name="Culley D."/>
            <person name="Daum C."/>
            <person name="Ezra D."/>
            <person name="Gonzalez J."/>
            <person name="Henrissat B."/>
            <person name="Kuo A."/>
            <person name="Liang C."/>
            <person name="Lipzen A."/>
            <person name="Lutzoni F."/>
            <person name="Magnuson J."/>
            <person name="Mondo S."/>
            <person name="Nolan M."/>
            <person name="Ohm R."/>
            <person name="Pangilinan J."/>
            <person name="Park H.-J."/>
            <person name="Ramirez L."/>
            <person name="Alfaro M."/>
            <person name="Sun H."/>
            <person name="Tritt A."/>
            <person name="Yoshinaga Y."/>
            <person name="Zwiers L.-H."/>
            <person name="Turgeon B."/>
            <person name="Goodwin S."/>
            <person name="Spatafora J."/>
            <person name="Crous P."/>
            <person name="Grigoriev I."/>
        </authorList>
    </citation>
    <scope>NUCLEOTIDE SEQUENCE</scope>
    <source>
        <strain evidence="1">ATCC 200398</strain>
    </source>
</reference>
<name>A0ACB6QST1_9PLEO</name>
<gene>
    <name evidence="1" type="ORF">BDR25DRAFT_355671</name>
</gene>
<evidence type="ECO:0000313" key="1">
    <source>
        <dbReference type="EMBL" id="KAF2469946.1"/>
    </source>
</evidence>
<sequence>MWSLFALKMCGRTPILQHLLEAERVVGSTNTPSASGSKTGPTLPHSAPLICDSPTIDSSSQISHIVGIFWQALPKIVKKKERMVRLNPRAHFQSLRWGPHTDMVSPTRGTLVLWPDYASCSHLLTSSIFSPVQSSFSLVTSLYLSMPSTAHHLHRDAMLHKLSNVERTVKRSSRKICHAAEGYSIMLGGFGRQFRRAYQSSFLLELRPTSNAYKPPRTVAIISTLANKIYRVQKSVDFLGDTSIIFFFLTKIA</sequence>
<accession>A0ACB6QST1</accession>
<evidence type="ECO:0000313" key="2">
    <source>
        <dbReference type="Proteomes" id="UP000799755"/>
    </source>
</evidence>
<proteinExistence type="predicted"/>
<keyword evidence="2" id="KW-1185">Reference proteome</keyword>